<accession>A0A1M6CGH6</accession>
<dbReference type="AlphaFoldDB" id="A0A1M6CGH6"/>
<dbReference type="RefSeq" id="WP_143157893.1">
    <property type="nucleotide sequence ID" value="NZ_FQYR01000002.1"/>
</dbReference>
<evidence type="ECO:0000313" key="1">
    <source>
        <dbReference type="EMBL" id="SHI60119.1"/>
    </source>
</evidence>
<dbReference type="Proteomes" id="UP000184510">
    <property type="component" value="Unassembled WGS sequence"/>
</dbReference>
<reference evidence="1 2" key="1">
    <citation type="submission" date="2016-11" db="EMBL/GenBank/DDBJ databases">
        <authorList>
            <person name="Jaros S."/>
            <person name="Januszkiewicz K."/>
            <person name="Wedrychowicz H."/>
        </authorList>
    </citation>
    <scope>NUCLEOTIDE SEQUENCE [LARGE SCALE GENOMIC DNA]</scope>
    <source>
        <strain evidence="1 2">DSM 18772</strain>
    </source>
</reference>
<keyword evidence="2" id="KW-1185">Reference proteome</keyword>
<dbReference type="InParanoid" id="A0A1M6CGH6"/>
<sequence>MGKRLSPTAFREYPVWKWDDAQEKHEPLTKWQPLPKDEPTLFIKANFVAADGTAFEGYLIGLESYYAVGLFVDGTEHVLNLNLPDMIESSLKVICQRIGKEKVTLFPLHYETEVAFEGQSPIAGVLTI</sequence>
<gene>
    <name evidence="1" type="ORF">SAMN02745181_0474</name>
</gene>
<proteinExistence type="predicted"/>
<protein>
    <submittedName>
        <fullName evidence="1">Uncharacterized protein</fullName>
    </submittedName>
</protein>
<evidence type="ECO:0000313" key="2">
    <source>
        <dbReference type="Proteomes" id="UP000184510"/>
    </source>
</evidence>
<organism evidence="1 2">
    <name type="scientific">Rubritalea squalenifaciens DSM 18772</name>
    <dbReference type="NCBI Taxonomy" id="1123071"/>
    <lineage>
        <taxon>Bacteria</taxon>
        <taxon>Pseudomonadati</taxon>
        <taxon>Verrucomicrobiota</taxon>
        <taxon>Verrucomicrobiia</taxon>
        <taxon>Verrucomicrobiales</taxon>
        <taxon>Rubritaleaceae</taxon>
        <taxon>Rubritalea</taxon>
    </lineage>
</organism>
<dbReference type="EMBL" id="FQYR01000002">
    <property type="protein sequence ID" value="SHI60119.1"/>
    <property type="molecule type" value="Genomic_DNA"/>
</dbReference>
<name>A0A1M6CGH6_9BACT</name>